<dbReference type="EMBL" id="JBJJXI010000148">
    <property type="protein sequence ID" value="KAL3386191.1"/>
    <property type="molecule type" value="Genomic_DNA"/>
</dbReference>
<protein>
    <submittedName>
        <fullName evidence="1">Uncharacterized protein</fullName>
    </submittedName>
</protein>
<gene>
    <name evidence="1" type="ORF">TKK_018389</name>
</gene>
<proteinExistence type="predicted"/>
<accession>A0ABD2W0H1</accession>
<evidence type="ECO:0000313" key="2">
    <source>
        <dbReference type="Proteomes" id="UP001627154"/>
    </source>
</evidence>
<evidence type="ECO:0000313" key="1">
    <source>
        <dbReference type="EMBL" id="KAL3386191.1"/>
    </source>
</evidence>
<name>A0ABD2W0H1_9HYME</name>
<sequence>MDILELLPEGLKIETPFTWGLDKSQVDNFNEEDTVLADYEESPITRFVEMNTFAYIRCAQGNTNGAEKLIEEINDLWKNIYESASEKNDYSVDVLKHIKDATAYCIYLSAGKKDQAKNMEMKMQIILHLMLKKP</sequence>
<keyword evidence="2" id="KW-1185">Reference proteome</keyword>
<dbReference type="AlphaFoldDB" id="A0ABD2W0H1"/>
<dbReference type="Proteomes" id="UP001627154">
    <property type="component" value="Unassembled WGS sequence"/>
</dbReference>
<reference evidence="1 2" key="1">
    <citation type="journal article" date="2024" name="bioRxiv">
        <title>A reference genome for Trichogramma kaykai: A tiny desert-dwelling parasitoid wasp with competing sex-ratio distorters.</title>
        <authorList>
            <person name="Culotta J."/>
            <person name="Lindsey A.R."/>
        </authorList>
    </citation>
    <scope>NUCLEOTIDE SEQUENCE [LARGE SCALE GENOMIC DNA]</scope>
    <source>
        <strain evidence="1 2">KSX58</strain>
    </source>
</reference>
<organism evidence="1 2">
    <name type="scientific">Trichogramma kaykai</name>
    <dbReference type="NCBI Taxonomy" id="54128"/>
    <lineage>
        <taxon>Eukaryota</taxon>
        <taxon>Metazoa</taxon>
        <taxon>Ecdysozoa</taxon>
        <taxon>Arthropoda</taxon>
        <taxon>Hexapoda</taxon>
        <taxon>Insecta</taxon>
        <taxon>Pterygota</taxon>
        <taxon>Neoptera</taxon>
        <taxon>Endopterygota</taxon>
        <taxon>Hymenoptera</taxon>
        <taxon>Apocrita</taxon>
        <taxon>Proctotrupomorpha</taxon>
        <taxon>Chalcidoidea</taxon>
        <taxon>Trichogrammatidae</taxon>
        <taxon>Trichogramma</taxon>
    </lineage>
</organism>
<comment type="caution">
    <text evidence="1">The sequence shown here is derived from an EMBL/GenBank/DDBJ whole genome shotgun (WGS) entry which is preliminary data.</text>
</comment>